<dbReference type="PIRSF" id="PIRSF016521">
    <property type="entry name" value="Acyl-CoA_hydro"/>
    <property type="match status" value="1"/>
</dbReference>
<evidence type="ECO:0000259" key="2">
    <source>
        <dbReference type="Pfam" id="PF08840"/>
    </source>
</evidence>
<name>A0A1G8W262_9EURY</name>
<feature type="active site" description="Charge relay system" evidence="1">
    <location>
        <position position="348"/>
    </location>
</feature>
<dbReference type="Proteomes" id="UP000198856">
    <property type="component" value="Unassembled WGS sequence"/>
</dbReference>
<dbReference type="GO" id="GO:0047617">
    <property type="term" value="F:fatty acyl-CoA hydrolase activity"/>
    <property type="evidence" value="ECO:0007669"/>
    <property type="project" value="TreeGrafter"/>
</dbReference>
<sequence length="428" mass="45915">MADPQNDATDTREVSAATMEFSHPATVTVDSPFRLEIENTPVSAVNITASLVDADGTEWTATDSYPVADGTLSLGDGPISGSGNARGVAALLQQATPSDDQARYAPPRGDGEEITVTVDADGTKLGSTTVRRKFGDSGGSTREVDSDEFVGTVYYPPGEGQNPAVIALHGSDGQPAHATARLLASHGFVVLALHYFDWRGRHEILPHELVDVPLAFAEAGANWLLDDPRVEGSRVGVWGASKGGEYALLAGARLDTVGPVVSVNGSGVVWQGFSQGQTAKRSSWSAEEAVPYVPYADDRSVWDETPPMELEPAYSASYREASQADIDRATIRVESIDGEVLLVSGGDDSMWDSVTLQGIAADRLDRHGCVYEHLVYEDAGHAITHPYMPTANRTQTKQFVMGGSQTGYARAEREYWPKAIETFERLRV</sequence>
<dbReference type="InterPro" id="IPR014940">
    <property type="entry name" value="BAAT_C"/>
</dbReference>
<dbReference type="SUPFAM" id="SSF53474">
    <property type="entry name" value="alpha/beta-Hydrolases"/>
    <property type="match status" value="1"/>
</dbReference>
<dbReference type="PANTHER" id="PTHR10824">
    <property type="entry name" value="ACYL-COENZYME A THIOESTERASE-RELATED"/>
    <property type="match status" value="1"/>
</dbReference>
<dbReference type="AlphaFoldDB" id="A0A1G8W262"/>
<keyword evidence="4" id="KW-1185">Reference proteome</keyword>
<gene>
    <name evidence="3" type="ORF">SAMN05216226_10823</name>
</gene>
<dbReference type="EMBL" id="FNFC01000008">
    <property type="protein sequence ID" value="SDJ72186.1"/>
    <property type="molecule type" value="Genomic_DNA"/>
</dbReference>
<accession>A0A1G8W262</accession>
<dbReference type="PANTHER" id="PTHR10824:SF4">
    <property type="entry name" value="ACYL-COENZYME A THIOESTERASE 1-LIKE"/>
    <property type="match status" value="1"/>
</dbReference>
<dbReference type="STRING" id="890420.SAMN05216226_10823"/>
<dbReference type="Pfam" id="PF08840">
    <property type="entry name" value="BAAT_C"/>
    <property type="match status" value="1"/>
</dbReference>
<dbReference type="InterPro" id="IPR029058">
    <property type="entry name" value="AB_hydrolase_fold"/>
</dbReference>
<feature type="domain" description="BAAT/Acyl-CoA thioester hydrolase C-terminal" evidence="2">
    <location>
        <begin position="212"/>
        <end position="424"/>
    </location>
</feature>
<protein>
    <submittedName>
        <fullName evidence="3">Nucleolar protein 56</fullName>
    </submittedName>
</protein>
<dbReference type="RefSeq" id="WP_092702234.1">
    <property type="nucleotide sequence ID" value="NZ_FNFC01000008.1"/>
</dbReference>
<feature type="active site" description="Charge relay system" evidence="1">
    <location>
        <position position="241"/>
    </location>
</feature>
<proteinExistence type="predicted"/>
<reference evidence="3 4" key="1">
    <citation type="submission" date="2016-10" db="EMBL/GenBank/DDBJ databases">
        <authorList>
            <person name="de Groot N.N."/>
        </authorList>
    </citation>
    <scope>NUCLEOTIDE SEQUENCE [LARGE SCALE GENOMIC DNA]</scope>
    <source>
        <strain evidence="3 4">IBRC-M10015</strain>
    </source>
</reference>
<organism evidence="3 4">
    <name type="scientific">Halovenus aranensis</name>
    <dbReference type="NCBI Taxonomy" id="890420"/>
    <lineage>
        <taxon>Archaea</taxon>
        <taxon>Methanobacteriati</taxon>
        <taxon>Methanobacteriota</taxon>
        <taxon>Stenosarchaea group</taxon>
        <taxon>Halobacteria</taxon>
        <taxon>Halobacteriales</taxon>
        <taxon>Haloarculaceae</taxon>
        <taxon>Halovenus</taxon>
    </lineage>
</organism>
<dbReference type="OrthoDB" id="205226at2157"/>
<evidence type="ECO:0000256" key="1">
    <source>
        <dbReference type="PIRSR" id="PIRSR016521-1"/>
    </source>
</evidence>
<dbReference type="GO" id="GO:0006637">
    <property type="term" value="P:acyl-CoA metabolic process"/>
    <property type="evidence" value="ECO:0007669"/>
    <property type="project" value="InterPro"/>
</dbReference>
<dbReference type="InterPro" id="IPR016662">
    <property type="entry name" value="Acyl-CoA_thioEstase_long-chain"/>
</dbReference>
<dbReference type="Gene3D" id="3.40.50.1820">
    <property type="entry name" value="alpha/beta hydrolase"/>
    <property type="match status" value="1"/>
</dbReference>
<feature type="active site" description="Charge relay system" evidence="1">
    <location>
        <position position="381"/>
    </location>
</feature>
<evidence type="ECO:0000313" key="4">
    <source>
        <dbReference type="Proteomes" id="UP000198856"/>
    </source>
</evidence>
<dbReference type="GO" id="GO:0006631">
    <property type="term" value="P:fatty acid metabolic process"/>
    <property type="evidence" value="ECO:0007669"/>
    <property type="project" value="TreeGrafter"/>
</dbReference>
<evidence type="ECO:0000313" key="3">
    <source>
        <dbReference type="EMBL" id="SDJ72186.1"/>
    </source>
</evidence>